<reference evidence="5 6" key="1">
    <citation type="submission" date="2017-07" db="EMBL/GenBank/DDBJ databases">
        <title>Isolation and whole genome analysis of endospore-forming bacteria from heroin.</title>
        <authorList>
            <person name="Kalinowski J."/>
            <person name="Ahrens B."/>
            <person name="Al-Dilaimi A."/>
            <person name="Winkler A."/>
            <person name="Wibberg D."/>
            <person name="Schleenbecker U."/>
            <person name="Ruckert C."/>
            <person name="Wolfel R."/>
            <person name="Grass G."/>
        </authorList>
    </citation>
    <scope>NUCLEOTIDE SEQUENCE [LARGE SCALE GENOMIC DNA]</scope>
    <source>
        <strain evidence="5 6">7539</strain>
    </source>
</reference>
<sequence length="316" mass="33861">MNKKACAFAVFLLLAGCQGASSETENKGPSKEGAYSVTDFAERTVSFEHPPERIAVLGNGELDIVYALGKEVVGRPTSAEPAIVAEAEEAAQVGSSHEIDMERLTFANPDLVLGSFPMNEKDVPAIEGMGADVLLTSANSVSEIEQQIELIGQALQEQEEAEKQIATIKEKKQELSANPLHKKDKVLLVYGAPGSNLAALPNSLAGDILDIAGGENVAASFEQLDDFPQYAALSPERIMEANPDRILFMAHGDPANVQDGFIKEMEQHAGWSQLPAVKEGKLELLPADLFGTNPGTNITEALDYMRALLEEDGAEQ</sequence>
<evidence type="ECO:0000259" key="4">
    <source>
        <dbReference type="PROSITE" id="PS50983"/>
    </source>
</evidence>
<feature type="signal peptide" evidence="3">
    <location>
        <begin position="1"/>
        <end position="22"/>
    </location>
</feature>
<organism evidence="5 6">
    <name type="scientific">Shouchella clausii</name>
    <name type="common">Alkalihalobacillus clausii</name>
    <dbReference type="NCBI Taxonomy" id="79880"/>
    <lineage>
        <taxon>Bacteria</taxon>
        <taxon>Bacillati</taxon>
        <taxon>Bacillota</taxon>
        <taxon>Bacilli</taxon>
        <taxon>Bacillales</taxon>
        <taxon>Bacillaceae</taxon>
        <taxon>Shouchella</taxon>
    </lineage>
</organism>
<protein>
    <submittedName>
        <fullName evidence="5">Iron-hydroxamate ABC transporter substrate-binding protein</fullName>
    </submittedName>
</protein>
<feature type="domain" description="Fe/B12 periplasmic-binding" evidence="4">
    <location>
        <begin position="53"/>
        <end position="313"/>
    </location>
</feature>
<dbReference type="EMBL" id="NPCC01000009">
    <property type="protein sequence ID" value="PAE89406.1"/>
    <property type="molecule type" value="Genomic_DNA"/>
</dbReference>
<evidence type="ECO:0000313" key="5">
    <source>
        <dbReference type="EMBL" id="PAE89406.1"/>
    </source>
</evidence>
<dbReference type="SUPFAM" id="SSF53807">
    <property type="entry name" value="Helical backbone' metal receptor"/>
    <property type="match status" value="1"/>
</dbReference>
<dbReference type="RefSeq" id="WP_095326443.1">
    <property type="nucleotide sequence ID" value="NZ_NPCC01000009.1"/>
</dbReference>
<feature type="chain" id="PRO_5012808899" evidence="3">
    <location>
        <begin position="23"/>
        <end position="316"/>
    </location>
</feature>
<keyword evidence="2" id="KW-0175">Coiled coil</keyword>
<feature type="coiled-coil region" evidence="2">
    <location>
        <begin position="141"/>
        <end position="178"/>
    </location>
</feature>
<comment type="similarity">
    <text evidence="1">Belongs to the bacterial solute-binding protein 8 family.</text>
</comment>
<dbReference type="InterPro" id="IPR002491">
    <property type="entry name" value="ABC_transptr_periplasmic_BD"/>
</dbReference>
<dbReference type="InterPro" id="IPR050902">
    <property type="entry name" value="ABC_Transporter_SBP"/>
</dbReference>
<evidence type="ECO:0000313" key="6">
    <source>
        <dbReference type="Proteomes" id="UP000216207"/>
    </source>
</evidence>
<accession>A0A268P0Y7</accession>
<comment type="caution">
    <text evidence="5">The sequence shown here is derived from an EMBL/GenBank/DDBJ whole genome shotgun (WGS) entry which is preliminary data.</text>
</comment>
<gene>
    <name evidence="5" type="ORF">CHH72_08955</name>
</gene>
<dbReference type="Proteomes" id="UP000216207">
    <property type="component" value="Unassembled WGS sequence"/>
</dbReference>
<evidence type="ECO:0000256" key="3">
    <source>
        <dbReference type="SAM" id="SignalP"/>
    </source>
</evidence>
<dbReference type="PROSITE" id="PS50983">
    <property type="entry name" value="FE_B12_PBP"/>
    <property type="match status" value="1"/>
</dbReference>
<name>A0A268P0Y7_SHOCL</name>
<evidence type="ECO:0000256" key="2">
    <source>
        <dbReference type="SAM" id="Coils"/>
    </source>
</evidence>
<dbReference type="AlphaFoldDB" id="A0A268P0Y7"/>
<dbReference type="Pfam" id="PF01497">
    <property type="entry name" value="Peripla_BP_2"/>
    <property type="match status" value="1"/>
</dbReference>
<keyword evidence="3" id="KW-0732">Signal</keyword>
<dbReference type="Gene3D" id="3.40.50.1980">
    <property type="entry name" value="Nitrogenase molybdenum iron protein domain"/>
    <property type="match status" value="2"/>
</dbReference>
<dbReference type="PANTHER" id="PTHR30535">
    <property type="entry name" value="VITAMIN B12-BINDING PROTEIN"/>
    <property type="match status" value="1"/>
</dbReference>
<proteinExistence type="inferred from homology"/>
<dbReference type="GO" id="GO:0071281">
    <property type="term" value="P:cellular response to iron ion"/>
    <property type="evidence" value="ECO:0007669"/>
    <property type="project" value="TreeGrafter"/>
</dbReference>
<dbReference type="PROSITE" id="PS51257">
    <property type="entry name" value="PROKAR_LIPOPROTEIN"/>
    <property type="match status" value="1"/>
</dbReference>
<evidence type="ECO:0000256" key="1">
    <source>
        <dbReference type="ARBA" id="ARBA00008814"/>
    </source>
</evidence>
<dbReference type="PANTHER" id="PTHR30535:SF34">
    <property type="entry name" value="MOLYBDATE-BINDING PROTEIN MOLA"/>
    <property type="match status" value="1"/>
</dbReference>